<proteinExistence type="predicted"/>
<evidence type="ECO:0000313" key="3">
    <source>
        <dbReference type="Proteomes" id="UP000594454"/>
    </source>
</evidence>
<reference evidence="2 3" key="1">
    <citation type="submission" date="2020-11" db="EMBL/GenBank/DDBJ databases">
        <authorList>
            <person name="Wallbank WR R."/>
            <person name="Pardo Diaz C."/>
            <person name="Kozak K."/>
            <person name="Martin S."/>
            <person name="Jiggins C."/>
            <person name="Moest M."/>
            <person name="Warren A I."/>
            <person name="Generalovic N T."/>
            <person name="Byers J.R.P. K."/>
            <person name="Montejo-Kovacevich G."/>
            <person name="Yen C E."/>
        </authorList>
    </citation>
    <scope>NUCLEOTIDE SEQUENCE [LARGE SCALE GENOMIC DNA]</scope>
</reference>
<evidence type="ECO:0000313" key="2">
    <source>
        <dbReference type="EMBL" id="CAD7093931.1"/>
    </source>
</evidence>
<dbReference type="Proteomes" id="UP000594454">
    <property type="component" value="Chromosome 7"/>
</dbReference>
<accession>A0A7R8V6Q3</accession>
<keyword evidence="1" id="KW-0472">Membrane</keyword>
<keyword evidence="1" id="KW-1133">Transmembrane helix</keyword>
<keyword evidence="3" id="KW-1185">Reference proteome</keyword>
<feature type="transmembrane region" description="Helical" evidence="1">
    <location>
        <begin position="51"/>
        <end position="71"/>
    </location>
</feature>
<keyword evidence="1" id="KW-0812">Transmembrane</keyword>
<name>A0A7R8V6Q3_HERIL</name>
<sequence>MKIKMFEYMLPSGRHVYSNFPLHEEIDLALMASGPEEVWMPDTSLIQLTRFLWTTLALFLIFLGVSLWVSIGRFGGFKNWWHYVHGINLPDDPAGPAQMADGTPEFFKWLAERRRRDLEENPDYWR</sequence>
<gene>
    <name evidence="2" type="ORF">HERILL_LOCUS16183</name>
</gene>
<dbReference type="EMBL" id="LR899015">
    <property type="protein sequence ID" value="CAD7093931.1"/>
    <property type="molecule type" value="Genomic_DNA"/>
</dbReference>
<dbReference type="InParanoid" id="A0A7R8V6Q3"/>
<organism evidence="2 3">
    <name type="scientific">Hermetia illucens</name>
    <name type="common">Black soldier fly</name>
    <dbReference type="NCBI Taxonomy" id="343691"/>
    <lineage>
        <taxon>Eukaryota</taxon>
        <taxon>Metazoa</taxon>
        <taxon>Ecdysozoa</taxon>
        <taxon>Arthropoda</taxon>
        <taxon>Hexapoda</taxon>
        <taxon>Insecta</taxon>
        <taxon>Pterygota</taxon>
        <taxon>Neoptera</taxon>
        <taxon>Endopterygota</taxon>
        <taxon>Diptera</taxon>
        <taxon>Brachycera</taxon>
        <taxon>Stratiomyomorpha</taxon>
        <taxon>Stratiomyidae</taxon>
        <taxon>Hermetiinae</taxon>
        <taxon>Hermetia</taxon>
    </lineage>
</organism>
<evidence type="ECO:0000256" key="1">
    <source>
        <dbReference type="SAM" id="Phobius"/>
    </source>
</evidence>
<protein>
    <submittedName>
        <fullName evidence="2">Uncharacterized protein</fullName>
    </submittedName>
</protein>
<dbReference type="AlphaFoldDB" id="A0A7R8V6Q3"/>